<organism evidence="2 3">
    <name type="scientific">Pedobacter flavus</name>
    <dbReference type="NCBI Taxonomy" id="3113906"/>
    <lineage>
        <taxon>Bacteria</taxon>
        <taxon>Pseudomonadati</taxon>
        <taxon>Bacteroidota</taxon>
        <taxon>Sphingobacteriia</taxon>
        <taxon>Sphingobacteriales</taxon>
        <taxon>Sphingobacteriaceae</taxon>
        <taxon>Pedobacter</taxon>
    </lineage>
</organism>
<reference evidence="2 3" key="1">
    <citation type="submission" date="2024-01" db="EMBL/GenBank/DDBJ databases">
        <title>Pedobacter sp. nov., isolated from oil-contaminated soil.</title>
        <authorList>
            <person name="Le N.T.T."/>
        </authorList>
    </citation>
    <scope>NUCLEOTIDE SEQUENCE [LARGE SCALE GENOMIC DNA]</scope>
    <source>
        <strain evidence="2 3">VNH31</strain>
    </source>
</reference>
<accession>A0ABU7GZZ3</accession>
<dbReference type="RefSeq" id="WP_330145304.1">
    <property type="nucleotide sequence ID" value="NZ_JAZDQU010000001.1"/>
</dbReference>
<dbReference type="EMBL" id="JAZDQU010000001">
    <property type="protein sequence ID" value="MEE1884387.1"/>
    <property type="molecule type" value="Genomic_DNA"/>
</dbReference>
<feature type="signal peptide" evidence="1">
    <location>
        <begin position="1"/>
        <end position="22"/>
    </location>
</feature>
<evidence type="ECO:0000256" key="1">
    <source>
        <dbReference type="SAM" id="SignalP"/>
    </source>
</evidence>
<dbReference type="Proteomes" id="UP001337681">
    <property type="component" value="Unassembled WGS sequence"/>
</dbReference>
<evidence type="ECO:0000313" key="2">
    <source>
        <dbReference type="EMBL" id="MEE1884387.1"/>
    </source>
</evidence>
<gene>
    <name evidence="2" type="ORF">VRU49_03035</name>
</gene>
<sequence length="227" mass="25169">MKKIKYIALAIIGIASIEIANAQGNAPMLGGGVQGYVPRISFDGGKTIRNIGGVQREVEGSPFINEKWTKGIVYFVNGQSGEAEKLNYDAIDKVLVTQRDGQEMLYSQPIKEFILKDGTKDRKFRKVNDNFYEVLYDGNTKLLKLHTKAIIETASYGSAQPINKIGDEAIFYVAGPNNTFEQVKNDKALLAAVSAKQEAVKKYVKDSSLNLKKESDMVKLLTYFDSL</sequence>
<protein>
    <recommendedName>
        <fullName evidence="4">DUF4369 domain-containing protein</fullName>
    </recommendedName>
</protein>
<evidence type="ECO:0000313" key="3">
    <source>
        <dbReference type="Proteomes" id="UP001337681"/>
    </source>
</evidence>
<keyword evidence="1" id="KW-0732">Signal</keyword>
<name>A0ABU7GZZ3_9SPHI</name>
<feature type="chain" id="PRO_5046080535" description="DUF4369 domain-containing protein" evidence="1">
    <location>
        <begin position="23"/>
        <end position="227"/>
    </location>
</feature>
<keyword evidence="3" id="KW-1185">Reference proteome</keyword>
<evidence type="ECO:0008006" key="4">
    <source>
        <dbReference type="Google" id="ProtNLM"/>
    </source>
</evidence>
<comment type="caution">
    <text evidence="2">The sequence shown here is derived from an EMBL/GenBank/DDBJ whole genome shotgun (WGS) entry which is preliminary data.</text>
</comment>
<proteinExistence type="predicted"/>